<sequence>MSSVITNIDPEVTLFLNRFGSEEDATTLKFSWMTEGLQPPGENAHLEKEDYSSKEIGHLEGLENNCQRFVNSYYVTEAQRKVAKVYRPEDELARLLEQCSRKHAADIEYALVNNETTNAEQNKTTPAKTGGVPFFMATQELDVTVGTTDGSITTTKPHGLETGDFVYFTAKTMPTGLSAKTIYYIRTDAATPKTKFTIFNTQKGAVENIAAEQVKPSAAGTSAKIIKNNVLDLGGTVDYTLDDLNAVMEMAYNRGGNPTHAFMSPAKKRAFSQLVIAQATSYRDMAKKNKLNLVADVIQTDYGVLTAEAHRMLPDSRIYCMDMGYWGIKWFEHTHDVPIPKKGSYDERMLESWLGLKCAAPKASAAIIGIKR</sequence>
<evidence type="ECO:0000313" key="1">
    <source>
        <dbReference type="EMBL" id="DAD92825.1"/>
    </source>
</evidence>
<organism evidence="1">
    <name type="scientific">Siphoviridae sp. cthSp75</name>
    <dbReference type="NCBI Taxonomy" id="2826424"/>
    <lineage>
        <taxon>Viruses</taxon>
        <taxon>Duplodnaviria</taxon>
        <taxon>Heunggongvirae</taxon>
        <taxon>Uroviricota</taxon>
        <taxon>Caudoviricetes</taxon>
    </lineage>
</organism>
<dbReference type="Pfam" id="PF17236">
    <property type="entry name" value="SU10_MCP"/>
    <property type="match status" value="1"/>
</dbReference>
<proteinExistence type="predicted"/>
<dbReference type="InterPro" id="IPR035198">
    <property type="entry name" value="SU10_MCP"/>
</dbReference>
<reference evidence="1" key="1">
    <citation type="journal article" date="2021" name="Proc. Natl. Acad. Sci. U.S.A.">
        <title>A Catalog of Tens of Thousands of Viruses from Human Metagenomes Reveals Hidden Associations with Chronic Diseases.</title>
        <authorList>
            <person name="Tisza M.J."/>
            <person name="Buck C.B."/>
        </authorList>
    </citation>
    <scope>NUCLEOTIDE SEQUENCE</scope>
    <source>
        <strain evidence="1">CthSp75</strain>
    </source>
</reference>
<dbReference type="EMBL" id="BK015146">
    <property type="protein sequence ID" value="DAD92825.1"/>
    <property type="molecule type" value="Genomic_DNA"/>
</dbReference>
<protein>
    <submittedName>
        <fullName evidence="1">Major capsid protein</fullName>
    </submittedName>
</protein>
<name>A0A8S5NDW9_9CAUD</name>
<accession>A0A8S5NDW9</accession>